<organism evidence="3 4">
    <name type="scientific">Enterocloster bolteae</name>
    <dbReference type="NCBI Taxonomy" id="208479"/>
    <lineage>
        <taxon>Bacteria</taxon>
        <taxon>Bacillati</taxon>
        <taxon>Bacillota</taxon>
        <taxon>Clostridia</taxon>
        <taxon>Lachnospirales</taxon>
        <taxon>Lachnospiraceae</taxon>
        <taxon>Enterocloster</taxon>
    </lineage>
</organism>
<dbReference type="InterPro" id="IPR052179">
    <property type="entry name" value="DD-CPase-like"/>
</dbReference>
<evidence type="ECO:0000256" key="1">
    <source>
        <dbReference type="SAM" id="MobiDB-lite"/>
    </source>
</evidence>
<name>A0A412ZDP7_9FIRM</name>
<keyword evidence="3" id="KW-0121">Carboxypeptidase</keyword>
<evidence type="ECO:0000313" key="3">
    <source>
        <dbReference type="EMBL" id="RGV78309.1"/>
    </source>
</evidence>
<dbReference type="Pfam" id="PF02557">
    <property type="entry name" value="VanY"/>
    <property type="match status" value="1"/>
</dbReference>
<dbReference type="RefSeq" id="WP_118017134.1">
    <property type="nucleotide sequence ID" value="NZ_CAUHGS010000017.1"/>
</dbReference>
<dbReference type="AlphaFoldDB" id="A0A412ZDP7"/>
<reference evidence="3 4" key="1">
    <citation type="submission" date="2018-08" db="EMBL/GenBank/DDBJ databases">
        <title>A genome reference for cultivated species of the human gut microbiota.</title>
        <authorList>
            <person name="Zou Y."/>
            <person name="Xue W."/>
            <person name="Luo G."/>
        </authorList>
    </citation>
    <scope>NUCLEOTIDE SEQUENCE [LARGE SCALE GENOMIC DNA]</scope>
    <source>
        <strain evidence="3 4">AF14-18</strain>
    </source>
</reference>
<feature type="region of interest" description="Disordered" evidence="1">
    <location>
        <begin position="73"/>
        <end position="95"/>
    </location>
</feature>
<dbReference type="InterPro" id="IPR058193">
    <property type="entry name" value="VanY/YodJ_core_dom"/>
</dbReference>
<dbReference type="PANTHER" id="PTHR34385">
    <property type="entry name" value="D-ALANYL-D-ALANINE CARBOXYPEPTIDASE"/>
    <property type="match status" value="1"/>
</dbReference>
<dbReference type="InterPro" id="IPR009045">
    <property type="entry name" value="Zn_M74/Hedgehog-like"/>
</dbReference>
<dbReference type="CDD" id="cd14852">
    <property type="entry name" value="LD-carboxypeptidase"/>
    <property type="match status" value="1"/>
</dbReference>
<evidence type="ECO:0000259" key="2">
    <source>
        <dbReference type="Pfam" id="PF02557"/>
    </source>
</evidence>
<keyword evidence="3" id="KW-0378">Hydrolase</keyword>
<gene>
    <name evidence="3" type="ORF">DWW02_00795</name>
</gene>
<dbReference type="InterPro" id="IPR003709">
    <property type="entry name" value="VanY-like_core_dom"/>
</dbReference>
<dbReference type="EMBL" id="QRZM01000001">
    <property type="protein sequence ID" value="RGV78309.1"/>
    <property type="molecule type" value="Genomic_DNA"/>
</dbReference>
<dbReference type="Gene3D" id="3.30.1380.10">
    <property type="match status" value="1"/>
</dbReference>
<evidence type="ECO:0000313" key="4">
    <source>
        <dbReference type="Proteomes" id="UP000284543"/>
    </source>
</evidence>
<dbReference type="PANTHER" id="PTHR34385:SF1">
    <property type="entry name" value="PEPTIDOGLYCAN L-ALANYL-D-GLUTAMATE ENDOPEPTIDASE CWLK"/>
    <property type="match status" value="1"/>
</dbReference>
<protein>
    <submittedName>
        <fullName evidence="3">D-alanyl-D-alanine carboxypeptidase family protein</fullName>
    </submittedName>
</protein>
<feature type="domain" description="D-alanyl-D-alanine carboxypeptidase-like core" evidence="2">
    <location>
        <begin position="147"/>
        <end position="283"/>
    </location>
</feature>
<keyword evidence="3" id="KW-0645">Protease</keyword>
<dbReference type="Proteomes" id="UP000284543">
    <property type="component" value="Unassembled WGS sequence"/>
</dbReference>
<dbReference type="GO" id="GO:0004180">
    <property type="term" value="F:carboxypeptidase activity"/>
    <property type="evidence" value="ECO:0007669"/>
    <property type="project" value="UniProtKB-KW"/>
</dbReference>
<dbReference type="SUPFAM" id="SSF55166">
    <property type="entry name" value="Hedgehog/DD-peptidase"/>
    <property type="match status" value="1"/>
</dbReference>
<accession>A0A412ZDP7</accession>
<dbReference type="GO" id="GO:0006508">
    <property type="term" value="P:proteolysis"/>
    <property type="evidence" value="ECO:0007669"/>
    <property type="project" value="InterPro"/>
</dbReference>
<proteinExistence type="predicted"/>
<sequence length="308" mass="35227">MAQRRPRDQRVVRNRRVAIYTFLLILTLFYISAHRTVQKERELEALRAETAAEGPGGQVKELAEGWPGGMPEEVVGGQTGGQPKEPVQEQPEGLPGARVYKERGEMDADAGLKILPEDMWCLILTNAEYPVPEDYEVELEAIPGTEQSVDKRIYEPLMTMIGDMKDQGLSPIVCSGYRTLDKQEKLFNRKVLSFVKAGHTKEESYNLARQTISIPGSGEHCLGLAVDFYTRRYHKLERAFEDTPESKWLVEHAQDYGFVMRYGENKTDITGIQYEPWHYRYVGVEAANYMKDNELSLEEFYIEQSLYG</sequence>
<comment type="caution">
    <text evidence="3">The sequence shown here is derived from an EMBL/GenBank/DDBJ whole genome shotgun (WGS) entry which is preliminary data.</text>
</comment>